<keyword evidence="2" id="KW-1185">Reference proteome</keyword>
<comment type="caution">
    <text evidence="1">The sequence shown here is derived from an EMBL/GenBank/DDBJ whole genome shotgun (WGS) entry which is preliminary data.</text>
</comment>
<organism evidence="1 2">
    <name type="scientific">Favolaschia claudopus</name>
    <dbReference type="NCBI Taxonomy" id="2862362"/>
    <lineage>
        <taxon>Eukaryota</taxon>
        <taxon>Fungi</taxon>
        <taxon>Dikarya</taxon>
        <taxon>Basidiomycota</taxon>
        <taxon>Agaricomycotina</taxon>
        <taxon>Agaricomycetes</taxon>
        <taxon>Agaricomycetidae</taxon>
        <taxon>Agaricales</taxon>
        <taxon>Marasmiineae</taxon>
        <taxon>Mycenaceae</taxon>
        <taxon>Favolaschia</taxon>
    </lineage>
</organism>
<dbReference type="Proteomes" id="UP001362999">
    <property type="component" value="Unassembled WGS sequence"/>
</dbReference>
<accession>A0AAW0AW43</accession>
<protein>
    <submittedName>
        <fullName evidence="1">Uncharacterized protein</fullName>
    </submittedName>
</protein>
<evidence type="ECO:0000313" key="1">
    <source>
        <dbReference type="EMBL" id="KAK7017214.1"/>
    </source>
</evidence>
<gene>
    <name evidence="1" type="ORF">R3P38DRAFT_3201595</name>
</gene>
<name>A0AAW0AW43_9AGAR</name>
<dbReference type="AlphaFoldDB" id="A0AAW0AW43"/>
<evidence type="ECO:0000313" key="2">
    <source>
        <dbReference type="Proteomes" id="UP001362999"/>
    </source>
</evidence>
<sequence>MRVLTLCSPSIKHLDLECWSGSTEAVLPAPSERQAPPFRLTSLQLFISDELAPSERALWSSPLPFDVSGIKAISTGVESPFPWHTIRKDSIQILELSMQEDQNQPFDLSLFPNLRYLSFHNIPTQLSLLLPTLKTIQKTNTHSIHTITISLSTKPTACAKLDSLLGKLGSPLAAVEFELRDKLTASVQRLFPKLLEQKMFRSIYRSPSLIEARWRDLVESV</sequence>
<dbReference type="EMBL" id="JAWWNJ010000048">
    <property type="protein sequence ID" value="KAK7017214.1"/>
    <property type="molecule type" value="Genomic_DNA"/>
</dbReference>
<proteinExistence type="predicted"/>
<reference evidence="1 2" key="1">
    <citation type="journal article" date="2024" name="J Genomics">
        <title>Draft genome sequencing and assembly of Favolaschia claudopus CIRM-BRFM 2984 isolated from oak limbs.</title>
        <authorList>
            <person name="Navarro D."/>
            <person name="Drula E."/>
            <person name="Chaduli D."/>
            <person name="Cazenave R."/>
            <person name="Ahrendt S."/>
            <person name="Wang J."/>
            <person name="Lipzen A."/>
            <person name="Daum C."/>
            <person name="Barry K."/>
            <person name="Grigoriev I.V."/>
            <person name="Favel A."/>
            <person name="Rosso M.N."/>
            <person name="Martin F."/>
        </authorList>
    </citation>
    <scope>NUCLEOTIDE SEQUENCE [LARGE SCALE GENOMIC DNA]</scope>
    <source>
        <strain evidence="1 2">CIRM-BRFM 2984</strain>
    </source>
</reference>